<organism evidence="1 2">
    <name type="scientific">Candidatus Nitrosymbiomonas proteolyticus</name>
    <dbReference type="NCBI Taxonomy" id="2608984"/>
    <lineage>
        <taxon>Bacteria</taxon>
        <taxon>Bacillati</taxon>
        <taxon>Armatimonadota</taxon>
        <taxon>Armatimonadota incertae sedis</taxon>
        <taxon>Candidatus Nitrosymbiomonas</taxon>
    </lineage>
</organism>
<name>A0A809R687_9BACT</name>
<dbReference type="KEGG" id="npy:NPRO_06040"/>
<gene>
    <name evidence="1" type="ORF">NPRO_06040</name>
</gene>
<evidence type="ECO:0000313" key="2">
    <source>
        <dbReference type="Proteomes" id="UP000662873"/>
    </source>
</evidence>
<evidence type="ECO:0000313" key="1">
    <source>
        <dbReference type="EMBL" id="BBO23009.1"/>
    </source>
</evidence>
<protein>
    <submittedName>
        <fullName evidence="1">Uncharacterized protein</fullName>
    </submittedName>
</protein>
<accession>A0A809R687</accession>
<sequence length="174" mass="19106">MILRVPFELFAEALRKYGGENLAFLDPQDGEVVATAALKSIGGYVESFAAAPIEEVRHTLTELGFEVREGRWSSGGEEGPESRGAHIAAVAYKSRDAMPGIWVDAYPEPPTPALVLRRMYDEFVENGEVGEITFEHFIHAANPNVLVLAPDEIARFRKMNFDAVEESLGEEPGA</sequence>
<dbReference type="AlphaFoldDB" id="A0A809R687"/>
<dbReference type="EMBL" id="AP021858">
    <property type="protein sequence ID" value="BBO23009.1"/>
    <property type="molecule type" value="Genomic_DNA"/>
</dbReference>
<dbReference type="Proteomes" id="UP000662873">
    <property type="component" value="Chromosome"/>
</dbReference>
<proteinExistence type="predicted"/>
<reference evidence="1" key="1">
    <citation type="journal article" name="DNA Res.">
        <title>The physiological potential of anammox bacteria as revealed by their core genome structure.</title>
        <authorList>
            <person name="Okubo T."/>
            <person name="Toyoda A."/>
            <person name="Fukuhara K."/>
            <person name="Uchiyama I."/>
            <person name="Harigaya Y."/>
            <person name="Kuroiwa M."/>
            <person name="Suzuki T."/>
            <person name="Murakami Y."/>
            <person name="Suwa Y."/>
            <person name="Takami H."/>
        </authorList>
    </citation>
    <scope>NUCLEOTIDE SEQUENCE</scope>
    <source>
        <strain evidence="1">317325-2</strain>
    </source>
</reference>